<keyword evidence="4" id="KW-1185">Reference proteome</keyword>
<protein>
    <recommendedName>
        <fullName evidence="5">DUF4352 domain-containing protein</fullName>
    </recommendedName>
</protein>
<comment type="caution">
    <text evidence="3">The sequence shown here is derived from an EMBL/GenBank/DDBJ whole genome shotgun (WGS) entry which is preliminary data.</text>
</comment>
<dbReference type="OrthoDB" id="5150239at2"/>
<evidence type="ECO:0000256" key="2">
    <source>
        <dbReference type="SAM" id="Phobius"/>
    </source>
</evidence>
<gene>
    <name evidence="3" type="ORF">FH969_02715</name>
</gene>
<name>A0A5C5BFL5_9MICO</name>
<feature type="compositionally biased region" description="Low complexity" evidence="1">
    <location>
        <begin position="190"/>
        <end position="242"/>
    </location>
</feature>
<feature type="transmembrane region" description="Helical" evidence="2">
    <location>
        <begin position="157"/>
        <end position="179"/>
    </location>
</feature>
<evidence type="ECO:0000313" key="3">
    <source>
        <dbReference type="EMBL" id="TNU76619.1"/>
    </source>
</evidence>
<dbReference type="Proteomes" id="UP000313849">
    <property type="component" value="Unassembled WGS sequence"/>
</dbReference>
<feature type="compositionally biased region" description="Low complexity" evidence="1">
    <location>
        <begin position="44"/>
        <end position="72"/>
    </location>
</feature>
<proteinExistence type="predicted"/>
<sequence>MSYRFNPPPGWPTPPSDWSPPEGWQPDPSWPTPPQGWQFWVEDTPAAPTTPSAPSAPVTGAAAGAAAGQAWGPTGGVDPTTQIPTGSGPAYPPAPAPYSGETQQLSFGASGAPVYNPGGYAGGPGQPGSGVPGGPGGSSGFGGPGGPGEPKKGKGPLIAIIAGGAVVLVLVIVLLANLFGGGDDDPSPAPTSADAPTSAAPSSDAPSDEPSSAAPTPAAPTSAAPTTAPTQDAPAGATPPAGSTAVAIGAPFAAPGFDDEVAANVTLTKVTWDAECNAGFGSGPEGRYIGLEFQVEVPADATEAFSMNGYIDMTPYSDSNSLELGDDSLFCNPDNALPDDIQPGATVSGVIVLDVPAETTWIVYDPTWGLYDSAAWRIV</sequence>
<feature type="region of interest" description="Disordered" evidence="1">
    <location>
        <begin position="1"/>
        <end position="150"/>
    </location>
</feature>
<keyword evidence="2" id="KW-0472">Membrane</keyword>
<organism evidence="3 4">
    <name type="scientific">Miniimonas arenae</name>
    <dbReference type="NCBI Taxonomy" id="676201"/>
    <lineage>
        <taxon>Bacteria</taxon>
        <taxon>Bacillati</taxon>
        <taxon>Actinomycetota</taxon>
        <taxon>Actinomycetes</taxon>
        <taxon>Micrococcales</taxon>
        <taxon>Beutenbergiaceae</taxon>
        <taxon>Miniimonas</taxon>
    </lineage>
</organism>
<feature type="compositionally biased region" description="Gly residues" evidence="1">
    <location>
        <begin position="119"/>
        <end position="148"/>
    </location>
</feature>
<evidence type="ECO:0000256" key="1">
    <source>
        <dbReference type="SAM" id="MobiDB-lite"/>
    </source>
</evidence>
<reference evidence="3 4" key="1">
    <citation type="submission" date="2019-06" db="EMBL/GenBank/DDBJ databases">
        <title>Draft genome sequence of Miniimonas arenae KCTC 19750T isolated from sea sand.</title>
        <authorList>
            <person name="Park S.-J."/>
        </authorList>
    </citation>
    <scope>NUCLEOTIDE SEQUENCE [LARGE SCALE GENOMIC DNA]</scope>
    <source>
        <strain evidence="3 4">KCTC 19750</strain>
    </source>
</reference>
<keyword evidence="2" id="KW-1133">Transmembrane helix</keyword>
<evidence type="ECO:0000313" key="4">
    <source>
        <dbReference type="Proteomes" id="UP000313849"/>
    </source>
</evidence>
<feature type="compositionally biased region" description="Pro residues" evidence="1">
    <location>
        <begin position="1"/>
        <end position="18"/>
    </location>
</feature>
<dbReference type="EMBL" id="VENP01000005">
    <property type="protein sequence ID" value="TNU76619.1"/>
    <property type="molecule type" value="Genomic_DNA"/>
</dbReference>
<dbReference type="RefSeq" id="WP_139985929.1">
    <property type="nucleotide sequence ID" value="NZ_VENP01000005.1"/>
</dbReference>
<accession>A0A5C5BFL5</accession>
<keyword evidence="2" id="KW-0812">Transmembrane</keyword>
<evidence type="ECO:0008006" key="5">
    <source>
        <dbReference type="Google" id="ProtNLM"/>
    </source>
</evidence>
<dbReference type="AlphaFoldDB" id="A0A5C5BFL5"/>
<feature type="region of interest" description="Disordered" evidence="1">
    <location>
        <begin position="185"/>
        <end position="242"/>
    </location>
</feature>